<organism evidence="3 4">
    <name type="scientific">Eiseniibacteriota bacterium</name>
    <dbReference type="NCBI Taxonomy" id="2212470"/>
    <lineage>
        <taxon>Bacteria</taxon>
        <taxon>Candidatus Eiseniibacteriota</taxon>
    </lineage>
</organism>
<dbReference type="AlphaFoldDB" id="A0A538TJD8"/>
<feature type="transmembrane region" description="Helical" evidence="1">
    <location>
        <begin position="150"/>
        <end position="174"/>
    </location>
</feature>
<keyword evidence="1" id="KW-0472">Membrane</keyword>
<evidence type="ECO:0000256" key="1">
    <source>
        <dbReference type="SAM" id="Phobius"/>
    </source>
</evidence>
<feature type="transmembrane region" description="Helical" evidence="1">
    <location>
        <begin position="75"/>
        <end position="93"/>
    </location>
</feature>
<feature type="transmembrane region" description="Helical" evidence="1">
    <location>
        <begin position="42"/>
        <end position="68"/>
    </location>
</feature>
<accession>A0A538TJD8</accession>
<dbReference type="Pfam" id="PF13795">
    <property type="entry name" value="HupE_UreJ_2"/>
    <property type="match status" value="1"/>
</dbReference>
<dbReference type="PANTHER" id="PTHR33876:SF4">
    <property type="entry name" value="CHLOROPLAST PROTEIN FOR GROWTH AND FERTILITY 2"/>
    <property type="match status" value="1"/>
</dbReference>
<dbReference type="InterPro" id="IPR032809">
    <property type="entry name" value="Put_HupE_UreJ"/>
</dbReference>
<evidence type="ECO:0000256" key="2">
    <source>
        <dbReference type="SAM" id="SignalP"/>
    </source>
</evidence>
<feature type="chain" id="PRO_5022067671" evidence="2">
    <location>
        <begin position="19"/>
        <end position="222"/>
    </location>
</feature>
<keyword evidence="2" id="KW-0732">Signal</keyword>
<proteinExistence type="predicted"/>
<dbReference type="PANTHER" id="PTHR33876">
    <property type="entry name" value="UNNAMED PRODUCT"/>
    <property type="match status" value="1"/>
</dbReference>
<gene>
    <name evidence="3" type="ORF">E6K79_08785</name>
</gene>
<keyword evidence="1" id="KW-0812">Transmembrane</keyword>
<protein>
    <submittedName>
        <fullName evidence="3">High-affinity nickel-transport family protein</fullName>
    </submittedName>
</protein>
<evidence type="ECO:0000313" key="3">
    <source>
        <dbReference type="EMBL" id="TMQ63735.1"/>
    </source>
</evidence>
<evidence type="ECO:0000313" key="4">
    <source>
        <dbReference type="Proteomes" id="UP000317691"/>
    </source>
</evidence>
<keyword evidence="1" id="KW-1133">Transmembrane helix</keyword>
<sequence length="222" mass="23114">MNPFALLGLALALGLRHAADPDHVVAVTAITARTKRVLPAMWLGVVWGLGHTVTLFTVGAAIILFNLVVPPRVGLTLELAVGLALVVVGLLNLKPAAGGGGSGLPGEGKRERIPAWRAFFVGLLHGLAGSAAVALLVLATVRDPRWACAYLLLFGLGTLAGMSLVTTGLATPLAAASQRWPRVSHGARLVTGLLSLALGVWLVYQIGWKDGLFLAAPHWSPR</sequence>
<dbReference type="InterPro" id="IPR052776">
    <property type="entry name" value="Chloro_ReproSupport/MetalTrans"/>
</dbReference>
<feature type="transmembrane region" description="Helical" evidence="1">
    <location>
        <begin position="113"/>
        <end position="138"/>
    </location>
</feature>
<reference evidence="3 4" key="1">
    <citation type="journal article" date="2019" name="Nat. Microbiol.">
        <title>Mediterranean grassland soil C-N compound turnover is dependent on rainfall and depth, and is mediated by genomically divergent microorganisms.</title>
        <authorList>
            <person name="Diamond S."/>
            <person name="Andeer P.F."/>
            <person name="Li Z."/>
            <person name="Crits-Christoph A."/>
            <person name="Burstein D."/>
            <person name="Anantharaman K."/>
            <person name="Lane K.R."/>
            <person name="Thomas B.C."/>
            <person name="Pan C."/>
            <person name="Northen T.R."/>
            <person name="Banfield J.F."/>
        </authorList>
    </citation>
    <scope>NUCLEOTIDE SEQUENCE [LARGE SCALE GENOMIC DNA]</scope>
    <source>
        <strain evidence="3">WS_9</strain>
    </source>
</reference>
<feature type="signal peptide" evidence="2">
    <location>
        <begin position="1"/>
        <end position="18"/>
    </location>
</feature>
<comment type="caution">
    <text evidence="3">The sequence shown here is derived from an EMBL/GenBank/DDBJ whole genome shotgun (WGS) entry which is preliminary data.</text>
</comment>
<dbReference type="Proteomes" id="UP000317691">
    <property type="component" value="Unassembled WGS sequence"/>
</dbReference>
<name>A0A538TJD8_UNCEI</name>
<feature type="transmembrane region" description="Helical" evidence="1">
    <location>
        <begin position="186"/>
        <end position="204"/>
    </location>
</feature>
<dbReference type="EMBL" id="VBOZ01000029">
    <property type="protein sequence ID" value="TMQ63735.1"/>
    <property type="molecule type" value="Genomic_DNA"/>
</dbReference>